<dbReference type="AlphaFoldDB" id="A0A0C5CD51"/>
<organism evidence="1 2">
    <name type="scientific">Nitrosopumilus piranensis</name>
    <dbReference type="NCBI Taxonomy" id="1582439"/>
    <lineage>
        <taxon>Archaea</taxon>
        <taxon>Nitrososphaerota</taxon>
        <taxon>Nitrososphaeria</taxon>
        <taxon>Nitrosopumilales</taxon>
        <taxon>Nitrosopumilaceae</taxon>
        <taxon>Nitrosopumilus</taxon>
    </lineage>
</organism>
<gene>
    <name evidence="1" type="ORF">NPIRD3C_1922</name>
</gene>
<evidence type="ECO:0000313" key="2">
    <source>
        <dbReference type="Proteomes" id="UP000032027"/>
    </source>
</evidence>
<evidence type="ECO:0008006" key="3">
    <source>
        <dbReference type="Google" id="ProtNLM"/>
    </source>
</evidence>
<dbReference type="GeneID" id="41601002"/>
<reference evidence="1 2" key="2">
    <citation type="journal article" date="2016" name="ISME J.">
        <title>Physiological and genomic characterization of two novel marine thaumarchaeal strains indicates niche differentiation.</title>
        <authorList>
            <person name="Bayer B."/>
            <person name="Vojvoda J."/>
            <person name="Offre P."/>
            <person name="Alves R.J."/>
            <person name="Elisabeth N.H."/>
            <person name="Garcia J.A."/>
            <person name="Volland J.M."/>
            <person name="Srivastava A."/>
            <person name="Schleper C."/>
            <person name="Herndl G.J."/>
        </authorList>
    </citation>
    <scope>NUCLEOTIDE SEQUENCE [LARGE SCALE GENOMIC DNA]</scope>
    <source>
        <strain evidence="1 2">D3C</strain>
    </source>
</reference>
<dbReference type="EMBL" id="CP010868">
    <property type="protein sequence ID" value="AJM93132.1"/>
    <property type="molecule type" value="Genomic_DNA"/>
</dbReference>
<protein>
    <recommendedName>
        <fullName evidence="3">Phasin family protein</fullName>
    </recommendedName>
</protein>
<evidence type="ECO:0000313" key="1">
    <source>
        <dbReference type="EMBL" id="AJM93132.1"/>
    </source>
</evidence>
<dbReference type="KEGG" id="nid:NPIRD3C_1922"/>
<reference evidence="2" key="1">
    <citation type="submission" date="2015-02" db="EMBL/GenBank/DDBJ databases">
        <title>Characterization of two novel Thaumarchaeota isolated from the Northern Adriatic Sea.</title>
        <authorList>
            <person name="Bayer B."/>
            <person name="Vojvoda J."/>
            <person name="Offre P."/>
            <person name="Srivastava A."/>
            <person name="Elisabeth N."/>
            <person name="Garcia J.A.L."/>
            <person name="Schleper C."/>
            <person name="Herndl G.J."/>
        </authorList>
    </citation>
    <scope>NUCLEOTIDE SEQUENCE [LARGE SCALE GENOMIC DNA]</scope>
    <source>
        <strain evidence="2">D3C</strain>
    </source>
</reference>
<sequence>MSKIENISNHKDLYSVWKDGMETFYSNIEKSVPQLHQATTNLFQEYVRSLSNAASSTLEIQREFATKAGIKSNLPEASISFVHDSAEKVNRSLDVQSKMSVVSIDAMKQNIKTWNENSSTFVNIHKGMVDSLISPFNQKV</sequence>
<dbReference type="PATRIC" id="fig|1582439.9.peg.1986"/>
<dbReference type="Proteomes" id="UP000032027">
    <property type="component" value="Chromosome"/>
</dbReference>
<accession>A0A0C5CD51</accession>
<dbReference type="RefSeq" id="WP_148703845.1">
    <property type="nucleotide sequence ID" value="NZ_CP010868.1"/>
</dbReference>
<proteinExistence type="predicted"/>
<keyword evidence="2" id="KW-1185">Reference proteome</keyword>
<dbReference type="HOGENOM" id="CLU_150428_0_0_2"/>
<name>A0A0C5CD51_9ARCH</name>
<reference evidence="1 2" key="3">
    <citation type="journal article" date="2019" name="Int. J. Syst. Evol. Microbiol.">
        <title>Nitrosopumilus adriaticus sp. nov. and Nitrosopumilus piranensis sp. nov., two ammonia-oxidizing archaea from the Adriatic Sea and members of the class Nitrososphaeria.</title>
        <authorList>
            <person name="Bayer B."/>
            <person name="Vojvoda J."/>
            <person name="Reinthaler T."/>
            <person name="Reyes C."/>
            <person name="Pinto M."/>
            <person name="Herndl G.J."/>
        </authorList>
    </citation>
    <scope>NUCLEOTIDE SEQUENCE [LARGE SCALE GENOMIC DNA]</scope>
    <source>
        <strain evidence="1 2">D3C</strain>
    </source>
</reference>
<dbReference type="OrthoDB" id="2757at2157"/>